<organism evidence="3 4">
    <name type="scientific">Comamonas aquatica DA1877</name>
    <dbReference type="NCBI Taxonomy" id="1457173"/>
    <lineage>
        <taxon>Bacteria</taxon>
        <taxon>Pseudomonadati</taxon>
        <taxon>Pseudomonadota</taxon>
        <taxon>Betaproteobacteria</taxon>
        <taxon>Burkholderiales</taxon>
        <taxon>Comamonadaceae</taxon>
        <taxon>Comamonas</taxon>
    </lineage>
</organism>
<sequence length="119" mass="13034">MYRLIAVFMLALLPFQFSWSAVATYCMHERVTTQTQHVGHHEHKHEAKSVVDHADKNGQNANQLDADCSVCHGVGVGALDLSYAKQGVTHDSSVGAQPNERLACVTPTPPDRPQWSVLA</sequence>
<evidence type="ECO:0008006" key="5">
    <source>
        <dbReference type="Google" id="ProtNLM"/>
    </source>
</evidence>
<dbReference type="Proteomes" id="UP000020766">
    <property type="component" value="Unassembled WGS sequence"/>
</dbReference>
<evidence type="ECO:0000313" key="3">
    <source>
        <dbReference type="EMBL" id="EXU78520.1"/>
    </source>
</evidence>
<protein>
    <recommendedName>
        <fullName evidence="5">Cobalt-zinc-cadmium resistance protein</fullName>
    </recommendedName>
</protein>
<reference evidence="3 4" key="1">
    <citation type="submission" date="2014-01" db="EMBL/GenBank/DDBJ databases">
        <title>Interspecies Systems Biology Uncovers Metabolites Affecting C. elegans Gene Expression and Life History Traits.</title>
        <authorList>
            <person name="Watson E."/>
            <person name="Macneil L.T."/>
            <person name="Ritter A.D."/>
            <person name="Yilmaz L.S."/>
            <person name="Rosebrock A.P."/>
            <person name="Caudy A.A."/>
            <person name="Walhout A.J."/>
        </authorList>
    </citation>
    <scope>NUCLEOTIDE SEQUENCE [LARGE SCALE GENOMIC DNA]</scope>
    <source>
        <strain evidence="3 4">DA1877</strain>
    </source>
</reference>
<name>A0A014NXC5_9BURK</name>
<comment type="caution">
    <text evidence="3">The sequence shown here is derived from an EMBL/GenBank/DDBJ whole genome shotgun (WGS) entry which is preliminary data.</text>
</comment>
<keyword evidence="4" id="KW-1185">Reference proteome</keyword>
<accession>A0A014NXC5</accession>
<feature type="chain" id="PRO_5001474557" description="Cobalt-zinc-cadmium resistance protein" evidence="2">
    <location>
        <begin position="24"/>
        <end position="119"/>
    </location>
</feature>
<evidence type="ECO:0000256" key="2">
    <source>
        <dbReference type="SAM" id="SignalP"/>
    </source>
</evidence>
<proteinExistence type="predicted"/>
<dbReference type="AlphaFoldDB" id="A0A014NXC5"/>
<dbReference type="GO" id="GO:0046686">
    <property type="term" value="P:response to cadmium ion"/>
    <property type="evidence" value="ECO:0007669"/>
    <property type="project" value="InterPro"/>
</dbReference>
<dbReference type="STRING" id="225991.MA05_14080"/>
<keyword evidence="2" id="KW-0732">Signal</keyword>
<feature type="region of interest" description="Disordered" evidence="1">
    <location>
        <begin position="90"/>
        <end position="119"/>
    </location>
</feature>
<dbReference type="GeneID" id="89223117"/>
<dbReference type="RefSeq" id="WP_043387447.1">
    <property type="nucleotide sequence ID" value="NZ_JBOK01000037.1"/>
</dbReference>
<dbReference type="InterPro" id="IPR055013">
    <property type="entry name" value="CzcI"/>
</dbReference>
<evidence type="ECO:0000313" key="4">
    <source>
        <dbReference type="Proteomes" id="UP000020766"/>
    </source>
</evidence>
<gene>
    <name evidence="3" type="ORF">AX13_12375</name>
</gene>
<dbReference type="NCBIfam" id="NF045614">
    <property type="entry name" value="efflu_CzcI_Cupr"/>
    <property type="match status" value="1"/>
</dbReference>
<feature type="signal peptide" evidence="2">
    <location>
        <begin position="1"/>
        <end position="23"/>
    </location>
</feature>
<dbReference type="EMBL" id="JBOK01000037">
    <property type="protein sequence ID" value="EXU78520.1"/>
    <property type="molecule type" value="Genomic_DNA"/>
</dbReference>
<evidence type="ECO:0000256" key="1">
    <source>
        <dbReference type="SAM" id="MobiDB-lite"/>
    </source>
</evidence>